<dbReference type="PANTHER" id="PTHR43702">
    <property type="entry name" value="L-FUCOSE-PROTON SYMPORTER"/>
    <property type="match status" value="1"/>
</dbReference>
<name>A0A269XZE5_9PROT</name>
<organism evidence="9 10">
    <name type="scientific">Acetobacter fabarum</name>
    <dbReference type="NCBI Taxonomy" id="483199"/>
    <lineage>
        <taxon>Bacteria</taxon>
        <taxon>Pseudomonadati</taxon>
        <taxon>Pseudomonadota</taxon>
        <taxon>Alphaproteobacteria</taxon>
        <taxon>Acetobacterales</taxon>
        <taxon>Acetobacteraceae</taxon>
        <taxon>Acetobacter</taxon>
    </lineage>
</organism>
<evidence type="ECO:0000256" key="2">
    <source>
        <dbReference type="ARBA" id="ARBA00004429"/>
    </source>
</evidence>
<evidence type="ECO:0000256" key="5">
    <source>
        <dbReference type="ARBA" id="ARBA00022692"/>
    </source>
</evidence>
<gene>
    <name evidence="9" type="ORF">B8X00_05905</name>
</gene>
<dbReference type="NCBIfam" id="TIGR01272">
    <property type="entry name" value="gluP"/>
    <property type="match status" value="1"/>
</dbReference>
<dbReference type="InterPro" id="IPR050375">
    <property type="entry name" value="MFS_TsgA-like"/>
</dbReference>
<comment type="similarity">
    <text evidence="3">Belongs to the major facilitator superfamily. FHS transporter (TC 2.A.1.7) family.</text>
</comment>
<feature type="transmembrane region" description="Helical" evidence="8">
    <location>
        <begin position="26"/>
        <end position="47"/>
    </location>
</feature>
<dbReference type="InterPro" id="IPR011701">
    <property type="entry name" value="MFS"/>
</dbReference>
<dbReference type="EMBL" id="NCXK01000004">
    <property type="protein sequence ID" value="PAK78625.1"/>
    <property type="molecule type" value="Genomic_DNA"/>
</dbReference>
<evidence type="ECO:0000256" key="3">
    <source>
        <dbReference type="ARBA" id="ARBA00009120"/>
    </source>
</evidence>
<feature type="transmembrane region" description="Helical" evidence="8">
    <location>
        <begin position="346"/>
        <end position="370"/>
    </location>
</feature>
<dbReference type="OrthoDB" id="9795150at2"/>
<keyword evidence="4" id="KW-1003">Cell membrane</keyword>
<accession>A0A269XZE5</accession>
<feature type="transmembrane region" description="Helical" evidence="8">
    <location>
        <begin position="117"/>
        <end position="136"/>
    </location>
</feature>
<dbReference type="InterPro" id="IPR005964">
    <property type="entry name" value="Glc/Gal_transptr_bac"/>
</dbReference>
<dbReference type="GO" id="GO:0055056">
    <property type="term" value="F:D-glucose transmembrane transporter activity"/>
    <property type="evidence" value="ECO:0007669"/>
    <property type="project" value="InterPro"/>
</dbReference>
<dbReference type="GO" id="GO:0005886">
    <property type="term" value="C:plasma membrane"/>
    <property type="evidence" value="ECO:0007669"/>
    <property type="project" value="UniProtKB-SubCell"/>
</dbReference>
<keyword evidence="5 8" id="KW-0812">Transmembrane</keyword>
<evidence type="ECO:0000256" key="4">
    <source>
        <dbReference type="ARBA" id="ARBA00022475"/>
    </source>
</evidence>
<feature type="transmembrane region" description="Helical" evidence="8">
    <location>
        <begin position="324"/>
        <end position="340"/>
    </location>
</feature>
<dbReference type="InterPro" id="IPR036259">
    <property type="entry name" value="MFS_trans_sf"/>
</dbReference>
<dbReference type="Pfam" id="PF07690">
    <property type="entry name" value="MFS_1"/>
    <property type="match status" value="1"/>
</dbReference>
<feature type="transmembrane region" description="Helical" evidence="8">
    <location>
        <begin position="59"/>
        <end position="79"/>
    </location>
</feature>
<dbReference type="SUPFAM" id="SSF103473">
    <property type="entry name" value="MFS general substrate transporter"/>
    <property type="match status" value="1"/>
</dbReference>
<keyword evidence="6 8" id="KW-1133">Transmembrane helix</keyword>
<feature type="transmembrane region" description="Helical" evidence="8">
    <location>
        <begin position="407"/>
        <end position="427"/>
    </location>
</feature>
<evidence type="ECO:0000256" key="8">
    <source>
        <dbReference type="SAM" id="Phobius"/>
    </source>
</evidence>
<keyword evidence="10" id="KW-1185">Reference proteome</keyword>
<evidence type="ECO:0000256" key="7">
    <source>
        <dbReference type="ARBA" id="ARBA00023136"/>
    </source>
</evidence>
<feature type="transmembrane region" description="Helical" evidence="8">
    <location>
        <begin position="382"/>
        <end position="401"/>
    </location>
</feature>
<comment type="caution">
    <text evidence="9">The sequence shown here is derived from an EMBL/GenBank/DDBJ whole genome shotgun (WGS) entry which is preliminary data.</text>
</comment>
<evidence type="ECO:0000256" key="6">
    <source>
        <dbReference type="ARBA" id="ARBA00022989"/>
    </source>
</evidence>
<dbReference type="Gene3D" id="1.20.1250.20">
    <property type="entry name" value="MFS general substrate transporter like domains"/>
    <property type="match status" value="2"/>
</dbReference>
<feature type="transmembrane region" description="Helical" evidence="8">
    <location>
        <begin position="246"/>
        <end position="269"/>
    </location>
</feature>
<feature type="transmembrane region" description="Helical" evidence="8">
    <location>
        <begin position="91"/>
        <end position="110"/>
    </location>
</feature>
<keyword evidence="7 8" id="KW-0472">Membrane</keyword>
<evidence type="ECO:0000256" key="1">
    <source>
        <dbReference type="ARBA" id="ARBA00003321"/>
    </source>
</evidence>
<dbReference type="AlphaFoldDB" id="A0A269XZE5"/>
<evidence type="ECO:0000313" key="9">
    <source>
        <dbReference type="EMBL" id="PAK78625.1"/>
    </source>
</evidence>
<sequence>MPQPPTQPTAAARIPCPAGPYGWRPLVLSAALFFIIGFVTWLNGPLISFVRVAFTLNDLAAFMVPLVFYFSYFVFSIPASLSVTRTGFKNGLVYALLVMAGGMGLTGQCLHARSYPGALGGFLVLGMGLALLQVAINPYVSFLGPENRSAQRIAIMGICNKLGGIVAPVALATLAMRHMADISATLPALTDPVQRQSVQQDFLNSVYWPYMGMAFFLALTALWVLRSSLPEIRTDICKNSSSKTSFIKILLSSLNTRTLMGAGAMFFYVGVEVLSGDAVGTYAQGFGISLDQTKFFTSLTLFFMLCGYVAGLVLSPRLITQERYLPLSCLCGGLLSVGAWVTHGYMSVACVTLLGFANSMIFPSLFPLALKGSGQHTAQVSAFLVMAYCGGGVVPQLFVLLKPVMGFQAAFTCLALLAYALITLYAFHFMNRDLRKTPPMVKEI</sequence>
<dbReference type="GO" id="GO:0005354">
    <property type="term" value="F:galactose transmembrane transporter activity"/>
    <property type="evidence" value="ECO:0007669"/>
    <property type="project" value="InterPro"/>
</dbReference>
<dbReference type="GO" id="GO:1904659">
    <property type="term" value="P:D-glucose transmembrane transport"/>
    <property type="evidence" value="ECO:0007669"/>
    <property type="project" value="InterPro"/>
</dbReference>
<comment type="subcellular location">
    <subcellularLocation>
        <location evidence="2">Cell inner membrane</location>
        <topology evidence="2">Multi-pass membrane protein</topology>
    </subcellularLocation>
</comment>
<proteinExistence type="inferred from homology"/>
<dbReference type="RefSeq" id="WP_095349511.1">
    <property type="nucleotide sequence ID" value="NZ_JBDNMF010000062.1"/>
</dbReference>
<dbReference type="Proteomes" id="UP000216151">
    <property type="component" value="Unassembled WGS sequence"/>
</dbReference>
<protein>
    <submittedName>
        <fullName evidence="9">Glucose/galactose MFS transporter</fullName>
    </submittedName>
</protein>
<feature type="transmembrane region" description="Helical" evidence="8">
    <location>
        <begin position="295"/>
        <end position="315"/>
    </location>
</feature>
<dbReference type="PANTHER" id="PTHR43702:SF12">
    <property type="entry name" value="N-ACETYL GLUCOSAMINE TRANSPORTER NAGP"/>
    <property type="match status" value="1"/>
</dbReference>
<comment type="function">
    <text evidence="1">Intake of glucose and galactose.</text>
</comment>
<feature type="transmembrane region" description="Helical" evidence="8">
    <location>
        <begin position="207"/>
        <end position="225"/>
    </location>
</feature>
<reference evidence="9 10" key="1">
    <citation type="submission" date="2017-04" db="EMBL/GenBank/DDBJ databases">
        <title>Kefir bacterial isolates.</title>
        <authorList>
            <person name="Kim Y."/>
            <person name="Blasche S."/>
            <person name="Patil K.R."/>
        </authorList>
    </citation>
    <scope>NUCLEOTIDE SEQUENCE [LARGE SCALE GENOMIC DNA]</scope>
    <source>
        <strain evidence="9 10">KR</strain>
    </source>
</reference>
<evidence type="ECO:0000313" key="10">
    <source>
        <dbReference type="Proteomes" id="UP000216151"/>
    </source>
</evidence>